<dbReference type="OrthoDB" id="1939300at2759"/>
<sequence>MINKTRPNYARVKVQVDLLSNFPKHVEMEIINEHTKESRLEHVKIQYDMLTRYCMKCKVQGHVEEEFRVLHPELKLENTIENYAEDNDKKTGENYNNDN</sequence>
<protein>
    <submittedName>
        <fullName evidence="1">Uncharacterized protein</fullName>
    </submittedName>
</protein>
<dbReference type="AlphaFoldDB" id="A0A9J5ZNI6"/>
<organism evidence="1 2">
    <name type="scientific">Solanum commersonii</name>
    <name type="common">Commerson's wild potato</name>
    <name type="synonym">Commerson's nightshade</name>
    <dbReference type="NCBI Taxonomy" id="4109"/>
    <lineage>
        <taxon>Eukaryota</taxon>
        <taxon>Viridiplantae</taxon>
        <taxon>Streptophyta</taxon>
        <taxon>Embryophyta</taxon>
        <taxon>Tracheophyta</taxon>
        <taxon>Spermatophyta</taxon>
        <taxon>Magnoliopsida</taxon>
        <taxon>eudicotyledons</taxon>
        <taxon>Gunneridae</taxon>
        <taxon>Pentapetalae</taxon>
        <taxon>asterids</taxon>
        <taxon>lamiids</taxon>
        <taxon>Solanales</taxon>
        <taxon>Solanaceae</taxon>
        <taxon>Solanoideae</taxon>
        <taxon>Solaneae</taxon>
        <taxon>Solanum</taxon>
    </lineage>
</organism>
<evidence type="ECO:0000313" key="2">
    <source>
        <dbReference type="Proteomes" id="UP000824120"/>
    </source>
</evidence>
<reference evidence="1 2" key="1">
    <citation type="submission" date="2020-09" db="EMBL/GenBank/DDBJ databases">
        <title>De no assembly of potato wild relative species, Solanum commersonii.</title>
        <authorList>
            <person name="Cho K."/>
        </authorList>
    </citation>
    <scope>NUCLEOTIDE SEQUENCE [LARGE SCALE GENOMIC DNA]</scope>
    <source>
        <strain evidence="1">LZ3.2</strain>
        <tissue evidence="1">Leaf</tissue>
    </source>
</reference>
<dbReference type="InterPro" id="IPR040256">
    <property type="entry name" value="At4g02000-like"/>
</dbReference>
<proteinExistence type="predicted"/>
<keyword evidence="2" id="KW-1185">Reference proteome</keyword>
<dbReference type="PANTHER" id="PTHR31286:SF79">
    <property type="entry name" value="N-6 ADENINE-SPECIFIC DNA METHYLASE"/>
    <property type="match status" value="1"/>
</dbReference>
<accession>A0A9J5ZNI6</accession>
<dbReference type="PANTHER" id="PTHR31286">
    <property type="entry name" value="GLYCINE-RICH CELL WALL STRUCTURAL PROTEIN 1.8-LIKE"/>
    <property type="match status" value="1"/>
</dbReference>
<comment type="caution">
    <text evidence="1">The sequence shown here is derived from an EMBL/GenBank/DDBJ whole genome shotgun (WGS) entry which is preliminary data.</text>
</comment>
<gene>
    <name evidence="1" type="ORF">H5410_013545</name>
</gene>
<dbReference type="Proteomes" id="UP000824120">
    <property type="component" value="Chromosome 3"/>
</dbReference>
<evidence type="ECO:0000313" key="1">
    <source>
        <dbReference type="EMBL" id="KAG5613721.1"/>
    </source>
</evidence>
<name>A0A9J5ZNI6_SOLCO</name>
<dbReference type="EMBL" id="JACXVP010000003">
    <property type="protein sequence ID" value="KAG5613721.1"/>
    <property type="molecule type" value="Genomic_DNA"/>
</dbReference>